<accession>A0A8J2ZWG6</accession>
<dbReference type="PANTHER" id="PTHR33452:SF1">
    <property type="entry name" value="INNER MEMBRANE PROTEIN YPHA-RELATED"/>
    <property type="match status" value="1"/>
</dbReference>
<dbReference type="AlphaFoldDB" id="A0A8J2ZWG6"/>
<comment type="caution">
    <text evidence="8">The sequence shown here is derived from an EMBL/GenBank/DDBJ whole genome shotgun (WGS) entry which is preliminary data.</text>
</comment>
<keyword evidence="9" id="KW-1185">Reference proteome</keyword>
<evidence type="ECO:0000256" key="3">
    <source>
        <dbReference type="ARBA" id="ARBA00022475"/>
    </source>
</evidence>
<sequence>MMKHEIGLTLLRIMLGITLFVHGLVKFQGGIGNVAGWFQSIGLPGSLAYIVACVELVGGIFLILGLFTRVVAALGVVIMIGAIIFAHLSSGFLGGYELNLLVMVIAFYLALCGSRFLALDALRARKY</sequence>
<dbReference type="InterPro" id="IPR051907">
    <property type="entry name" value="DoxX-like_oxidoreductase"/>
</dbReference>
<protein>
    <recommendedName>
        <fullName evidence="10">DoxX family protein</fullName>
    </recommendedName>
</protein>
<proteinExistence type="inferred from homology"/>
<dbReference type="Pfam" id="PF07681">
    <property type="entry name" value="DoxX"/>
    <property type="match status" value="1"/>
</dbReference>
<comment type="similarity">
    <text evidence="2">Belongs to the DoxX family.</text>
</comment>
<name>A0A8J2ZWG6_9BACL</name>
<comment type="subcellular location">
    <subcellularLocation>
        <location evidence="1">Cell membrane</location>
        <topology evidence="1">Multi-pass membrane protein</topology>
    </subcellularLocation>
</comment>
<keyword evidence="6 7" id="KW-0472">Membrane</keyword>
<organism evidence="8 9">
    <name type="scientific">Pullulanibacillus pueri</name>
    <dbReference type="NCBI Taxonomy" id="1437324"/>
    <lineage>
        <taxon>Bacteria</taxon>
        <taxon>Bacillati</taxon>
        <taxon>Bacillota</taxon>
        <taxon>Bacilli</taxon>
        <taxon>Bacillales</taxon>
        <taxon>Sporolactobacillaceae</taxon>
        <taxon>Pullulanibacillus</taxon>
    </lineage>
</organism>
<dbReference type="EMBL" id="BMFV01000015">
    <property type="protein sequence ID" value="GGH82557.1"/>
    <property type="molecule type" value="Genomic_DNA"/>
</dbReference>
<evidence type="ECO:0000256" key="4">
    <source>
        <dbReference type="ARBA" id="ARBA00022692"/>
    </source>
</evidence>
<dbReference type="Proteomes" id="UP000656813">
    <property type="component" value="Unassembled WGS sequence"/>
</dbReference>
<evidence type="ECO:0000313" key="8">
    <source>
        <dbReference type="EMBL" id="GGH82557.1"/>
    </source>
</evidence>
<keyword evidence="4 7" id="KW-0812">Transmembrane</keyword>
<keyword evidence="3" id="KW-1003">Cell membrane</keyword>
<feature type="transmembrane region" description="Helical" evidence="7">
    <location>
        <begin position="47"/>
        <end position="67"/>
    </location>
</feature>
<evidence type="ECO:0000256" key="7">
    <source>
        <dbReference type="SAM" id="Phobius"/>
    </source>
</evidence>
<dbReference type="RefSeq" id="WP_188497460.1">
    <property type="nucleotide sequence ID" value="NZ_BMFV01000015.1"/>
</dbReference>
<dbReference type="InterPro" id="IPR032808">
    <property type="entry name" value="DoxX"/>
</dbReference>
<gene>
    <name evidence="8" type="ORF">GCM10007096_22120</name>
</gene>
<feature type="transmembrane region" description="Helical" evidence="7">
    <location>
        <begin position="74"/>
        <end position="94"/>
    </location>
</feature>
<evidence type="ECO:0008006" key="10">
    <source>
        <dbReference type="Google" id="ProtNLM"/>
    </source>
</evidence>
<reference evidence="8" key="1">
    <citation type="journal article" date="2014" name="Int. J. Syst. Evol. Microbiol.">
        <title>Complete genome sequence of Corynebacterium casei LMG S-19264T (=DSM 44701T), isolated from a smear-ripened cheese.</title>
        <authorList>
            <consortium name="US DOE Joint Genome Institute (JGI-PGF)"/>
            <person name="Walter F."/>
            <person name="Albersmeier A."/>
            <person name="Kalinowski J."/>
            <person name="Ruckert C."/>
        </authorList>
    </citation>
    <scope>NUCLEOTIDE SEQUENCE</scope>
    <source>
        <strain evidence="8">CGMCC 1.12777</strain>
    </source>
</reference>
<evidence type="ECO:0000256" key="1">
    <source>
        <dbReference type="ARBA" id="ARBA00004651"/>
    </source>
</evidence>
<reference evidence="8" key="2">
    <citation type="submission" date="2020-09" db="EMBL/GenBank/DDBJ databases">
        <authorList>
            <person name="Sun Q."/>
            <person name="Zhou Y."/>
        </authorList>
    </citation>
    <scope>NUCLEOTIDE SEQUENCE</scope>
    <source>
        <strain evidence="8">CGMCC 1.12777</strain>
    </source>
</reference>
<evidence type="ECO:0000256" key="6">
    <source>
        <dbReference type="ARBA" id="ARBA00023136"/>
    </source>
</evidence>
<dbReference type="PANTHER" id="PTHR33452">
    <property type="entry name" value="OXIDOREDUCTASE CATD-RELATED"/>
    <property type="match status" value="1"/>
</dbReference>
<evidence type="ECO:0000313" key="9">
    <source>
        <dbReference type="Proteomes" id="UP000656813"/>
    </source>
</evidence>
<evidence type="ECO:0000256" key="2">
    <source>
        <dbReference type="ARBA" id="ARBA00006679"/>
    </source>
</evidence>
<keyword evidence="5 7" id="KW-1133">Transmembrane helix</keyword>
<evidence type="ECO:0000256" key="5">
    <source>
        <dbReference type="ARBA" id="ARBA00022989"/>
    </source>
</evidence>
<feature type="transmembrane region" description="Helical" evidence="7">
    <location>
        <begin position="100"/>
        <end position="118"/>
    </location>
</feature>
<dbReference type="GO" id="GO:0005886">
    <property type="term" value="C:plasma membrane"/>
    <property type="evidence" value="ECO:0007669"/>
    <property type="project" value="UniProtKB-SubCell"/>
</dbReference>